<evidence type="ECO:0000313" key="1">
    <source>
        <dbReference type="EMBL" id="JAH54666.1"/>
    </source>
</evidence>
<protein>
    <submittedName>
        <fullName evidence="1">Uncharacterized protein</fullName>
    </submittedName>
</protein>
<dbReference type="EMBL" id="GBXM01052345">
    <property type="protein sequence ID" value="JAH56232.1"/>
    <property type="molecule type" value="Transcribed_RNA"/>
</dbReference>
<dbReference type="EMBL" id="GBXM01058278">
    <property type="protein sequence ID" value="JAH50299.1"/>
    <property type="molecule type" value="Transcribed_RNA"/>
</dbReference>
<organism evidence="1">
    <name type="scientific">Anguilla anguilla</name>
    <name type="common">European freshwater eel</name>
    <name type="synonym">Muraena anguilla</name>
    <dbReference type="NCBI Taxonomy" id="7936"/>
    <lineage>
        <taxon>Eukaryota</taxon>
        <taxon>Metazoa</taxon>
        <taxon>Chordata</taxon>
        <taxon>Craniata</taxon>
        <taxon>Vertebrata</taxon>
        <taxon>Euteleostomi</taxon>
        <taxon>Actinopterygii</taxon>
        <taxon>Neopterygii</taxon>
        <taxon>Teleostei</taxon>
        <taxon>Anguilliformes</taxon>
        <taxon>Anguillidae</taxon>
        <taxon>Anguilla</taxon>
    </lineage>
</organism>
<dbReference type="EMBL" id="GBXM01053911">
    <property type="protein sequence ID" value="JAH54666.1"/>
    <property type="molecule type" value="Transcribed_RNA"/>
</dbReference>
<sequence>MSNQNPDGINSSKAKV</sequence>
<accession>A0A0E9TM19</accession>
<dbReference type="EMBL" id="GBXM01055796">
    <property type="protein sequence ID" value="JAH52781.1"/>
    <property type="molecule type" value="Transcribed_RNA"/>
</dbReference>
<reference evidence="1" key="2">
    <citation type="journal article" date="2015" name="Fish Shellfish Immunol.">
        <title>Early steps in the European eel (Anguilla anguilla)-Vibrio vulnificus interaction in the gills: Role of the RtxA13 toxin.</title>
        <authorList>
            <person name="Callol A."/>
            <person name="Pajuelo D."/>
            <person name="Ebbesson L."/>
            <person name="Teles M."/>
            <person name="MacKenzie S."/>
            <person name="Amaro C."/>
        </authorList>
    </citation>
    <scope>NUCLEOTIDE SEQUENCE</scope>
</reference>
<dbReference type="EMBL" id="GBXM01044826">
    <property type="protein sequence ID" value="JAH63751.1"/>
    <property type="molecule type" value="Transcribed_RNA"/>
</dbReference>
<reference evidence="1" key="1">
    <citation type="submission" date="2014-11" db="EMBL/GenBank/DDBJ databases">
        <authorList>
            <person name="Amaro Gonzalez C."/>
        </authorList>
    </citation>
    <scope>NUCLEOTIDE SEQUENCE</scope>
</reference>
<proteinExistence type="predicted"/>
<dbReference type="EMBL" id="GBXM01050899">
    <property type="protein sequence ID" value="JAH57678.1"/>
    <property type="molecule type" value="Transcribed_RNA"/>
</dbReference>
<dbReference type="AlphaFoldDB" id="A0A0E9TM19"/>
<name>A0A0E9TM19_ANGAN</name>